<dbReference type="PROSITE" id="PS51257">
    <property type="entry name" value="PROKAR_LIPOPROTEIN"/>
    <property type="match status" value="1"/>
</dbReference>
<protein>
    <submittedName>
        <fullName evidence="1">Uncharacterized protein</fullName>
    </submittedName>
</protein>
<dbReference type="Gene3D" id="2.60.220.30">
    <property type="match status" value="1"/>
</dbReference>
<organism evidence="1">
    <name type="scientific">bioreactor metagenome</name>
    <dbReference type="NCBI Taxonomy" id="1076179"/>
    <lineage>
        <taxon>unclassified sequences</taxon>
        <taxon>metagenomes</taxon>
        <taxon>ecological metagenomes</taxon>
    </lineage>
</organism>
<reference evidence="1" key="1">
    <citation type="submission" date="2019-08" db="EMBL/GenBank/DDBJ databases">
        <authorList>
            <person name="Kucharzyk K."/>
            <person name="Murdoch R.W."/>
            <person name="Higgins S."/>
            <person name="Loffler F."/>
        </authorList>
    </citation>
    <scope>NUCLEOTIDE SEQUENCE</scope>
</reference>
<name>A0A644W817_9ZZZZ</name>
<comment type="caution">
    <text evidence="1">The sequence shown here is derived from an EMBL/GenBank/DDBJ whole genome shotgun (WGS) entry which is preliminary data.</text>
</comment>
<sequence>MKIRFCICAFLISVLLLCSCACAGGTTNTVSAQSGSVIDSQEVLLTQALSESASGYSLGSALMTSTEGKRASVFYSPLGGAVFVELEDAAGNQWRLEVPENALPFGETITMELCESVKTDSVSGKQLAGVVFQPEGLQFTLPATLTVTGPAAEEETCVFYADGAGENLNFAVHEDTEKDIRISVSHFSGYIVYAPTGSSEIKEAQGLAAGAYAVVLDEVKALLKTPITAPPISEDYTFECEEKEGENASQSRNRALDAYIRSALDPEYALAGRLVGTGRQVAQLGGETDALYYAGLLLSRDLKKADKLIRTYRNDNEKLIPVMNLTFKIIKEMGAIGMDVPPGYMETFSEWMARAADEQLRKIRDEHDYKALGPAIALVKGSAVLASDFSASADFTRNYLEKLKKAMTFEVKFNISVYAGIAEQKMTLEGETEVNFLDENNKNSFTGTGTGEYLTYTHSGPGAAKIDFPNEYPVKIKFVDFSPCDSEKIKVQVDTIGAEQEVWYNPELDERSADEYSFVNFIAEKLFLDYQSESGGYVFEVPFQNKNLIMGKESFTKTDTIAYPEEGSAAGSISYLIEIRHTPK</sequence>
<proteinExistence type="predicted"/>
<evidence type="ECO:0000313" key="1">
    <source>
        <dbReference type="EMBL" id="MPL99636.1"/>
    </source>
</evidence>
<dbReference type="EMBL" id="VSSQ01000678">
    <property type="protein sequence ID" value="MPL99636.1"/>
    <property type="molecule type" value="Genomic_DNA"/>
</dbReference>
<gene>
    <name evidence="1" type="ORF">SDC9_45854</name>
</gene>
<dbReference type="AlphaFoldDB" id="A0A644W817"/>
<accession>A0A644W817</accession>